<sequence length="313" mass="34043">MHPPQPPAGPPPGPSYQQFPPQGQGPYGFVGQPSRKPRRPWVVALIIIGVVLAVVAGTITTVGVIAYRDWQTRFGAHEPPNADRITAYPTGAAPYAVGPYAIVDGQVAGTLDYSSLSGGRIVFSENERSYWDAMAVGDRWVVVGDLLKDTSTVLEGQYLLAFTDKTLLIQLHEATEDEMLTVLEGFLAVKRGEVVDQDWGETVPPNSADLPAVADSDSSLPKMWGLEPQLERPGDMVLWAGTYESYRSVTAFDLQMWSYFTTGVRYEVVDEQFMCRVTGSLSSCVLAGSDGMVFAQGFSGDESELVKILRSLV</sequence>
<keyword evidence="2" id="KW-0812">Transmembrane</keyword>
<proteinExistence type="predicted"/>
<feature type="compositionally biased region" description="Low complexity" evidence="1">
    <location>
        <begin position="15"/>
        <end position="33"/>
    </location>
</feature>
<gene>
    <name evidence="3" type="ORF">IAA98_12960</name>
</gene>
<keyword evidence="2" id="KW-1133">Transmembrane helix</keyword>
<name>A0A9D1KPK3_9ACTN</name>
<dbReference type="EMBL" id="DVLP01000379">
    <property type="protein sequence ID" value="HIT76488.1"/>
    <property type="molecule type" value="Genomic_DNA"/>
</dbReference>
<accession>A0A9D1KPK3</accession>
<reference evidence="3" key="2">
    <citation type="journal article" date="2021" name="PeerJ">
        <title>Extensive microbial diversity within the chicken gut microbiome revealed by metagenomics and culture.</title>
        <authorList>
            <person name="Gilroy R."/>
            <person name="Ravi A."/>
            <person name="Getino M."/>
            <person name="Pursley I."/>
            <person name="Horton D.L."/>
            <person name="Alikhan N.F."/>
            <person name="Baker D."/>
            <person name="Gharbi K."/>
            <person name="Hall N."/>
            <person name="Watson M."/>
            <person name="Adriaenssens E.M."/>
            <person name="Foster-Nyarko E."/>
            <person name="Jarju S."/>
            <person name="Secka A."/>
            <person name="Antonio M."/>
            <person name="Oren A."/>
            <person name="Chaudhuri R.R."/>
            <person name="La Ragione R."/>
            <person name="Hildebrand F."/>
            <person name="Pallen M.J."/>
        </authorList>
    </citation>
    <scope>NUCLEOTIDE SEQUENCE</scope>
    <source>
        <strain evidence="3">ChiGjej1B1-24693</strain>
    </source>
</reference>
<dbReference type="Proteomes" id="UP000886842">
    <property type="component" value="Unassembled WGS sequence"/>
</dbReference>
<feature type="transmembrane region" description="Helical" evidence="2">
    <location>
        <begin position="41"/>
        <end position="67"/>
    </location>
</feature>
<evidence type="ECO:0000256" key="2">
    <source>
        <dbReference type="SAM" id="Phobius"/>
    </source>
</evidence>
<reference evidence="3" key="1">
    <citation type="submission" date="2020-10" db="EMBL/GenBank/DDBJ databases">
        <authorList>
            <person name="Gilroy R."/>
        </authorList>
    </citation>
    <scope>NUCLEOTIDE SEQUENCE</scope>
    <source>
        <strain evidence="3">ChiGjej1B1-24693</strain>
    </source>
</reference>
<dbReference type="AlphaFoldDB" id="A0A9D1KPK3"/>
<keyword evidence="2" id="KW-0472">Membrane</keyword>
<evidence type="ECO:0000313" key="4">
    <source>
        <dbReference type="Proteomes" id="UP000886842"/>
    </source>
</evidence>
<organism evidence="3 4">
    <name type="scientific">Candidatus Avipropionibacterium avicola</name>
    <dbReference type="NCBI Taxonomy" id="2840701"/>
    <lineage>
        <taxon>Bacteria</taxon>
        <taxon>Bacillati</taxon>
        <taxon>Actinomycetota</taxon>
        <taxon>Actinomycetes</taxon>
        <taxon>Propionibacteriales</taxon>
        <taxon>Propionibacteriaceae</taxon>
        <taxon>Propionibacteriaceae incertae sedis</taxon>
        <taxon>Candidatus Avipropionibacterium</taxon>
    </lineage>
</organism>
<feature type="compositionally biased region" description="Pro residues" evidence="1">
    <location>
        <begin position="1"/>
        <end position="14"/>
    </location>
</feature>
<protein>
    <submittedName>
        <fullName evidence="3">Uncharacterized protein</fullName>
    </submittedName>
</protein>
<evidence type="ECO:0000256" key="1">
    <source>
        <dbReference type="SAM" id="MobiDB-lite"/>
    </source>
</evidence>
<comment type="caution">
    <text evidence="3">The sequence shown here is derived from an EMBL/GenBank/DDBJ whole genome shotgun (WGS) entry which is preliminary data.</text>
</comment>
<feature type="region of interest" description="Disordered" evidence="1">
    <location>
        <begin position="1"/>
        <end position="33"/>
    </location>
</feature>
<evidence type="ECO:0000313" key="3">
    <source>
        <dbReference type="EMBL" id="HIT76488.1"/>
    </source>
</evidence>